<accession>A0A7J6GL73</accession>
<evidence type="ECO:0000313" key="5">
    <source>
        <dbReference type="Proteomes" id="UP000583929"/>
    </source>
</evidence>
<name>A0A7J6GL73_CANSA</name>
<dbReference type="Pfam" id="PF14009">
    <property type="entry name" value="PADRE"/>
    <property type="match status" value="1"/>
</dbReference>
<evidence type="ECO:0000313" key="4">
    <source>
        <dbReference type="Proteomes" id="UP000525078"/>
    </source>
</evidence>
<feature type="region of interest" description="Disordered" evidence="1">
    <location>
        <begin position="90"/>
        <end position="109"/>
    </location>
</feature>
<dbReference type="EMBL" id="JAATIQ010000246">
    <property type="protein sequence ID" value="KAF4367508.1"/>
    <property type="molecule type" value="Genomic_DNA"/>
</dbReference>
<dbReference type="EMBL" id="JAATIP010000053">
    <property type="protein sequence ID" value="KAF4383070.1"/>
    <property type="molecule type" value="Genomic_DNA"/>
</dbReference>
<proteinExistence type="predicted"/>
<dbReference type="AlphaFoldDB" id="A0A7J6GL73"/>
<dbReference type="InterPro" id="IPR025322">
    <property type="entry name" value="PADRE_dom"/>
</dbReference>
<evidence type="ECO:0000313" key="3">
    <source>
        <dbReference type="EMBL" id="KAF4383070.1"/>
    </source>
</evidence>
<organism evidence="3 4">
    <name type="scientific">Cannabis sativa</name>
    <name type="common">Hemp</name>
    <name type="synonym">Marijuana</name>
    <dbReference type="NCBI Taxonomy" id="3483"/>
    <lineage>
        <taxon>Eukaryota</taxon>
        <taxon>Viridiplantae</taxon>
        <taxon>Streptophyta</taxon>
        <taxon>Embryophyta</taxon>
        <taxon>Tracheophyta</taxon>
        <taxon>Spermatophyta</taxon>
        <taxon>Magnoliopsida</taxon>
        <taxon>eudicotyledons</taxon>
        <taxon>Gunneridae</taxon>
        <taxon>Pentapetalae</taxon>
        <taxon>rosids</taxon>
        <taxon>fabids</taxon>
        <taxon>Rosales</taxon>
        <taxon>Cannabaceae</taxon>
        <taxon>Cannabis</taxon>
    </lineage>
</organism>
<dbReference type="PANTHER" id="PTHR33052">
    <property type="entry name" value="DUF4228 DOMAIN PROTEIN-RELATED"/>
    <property type="match status" value="1"/>
</dbReference>
<protein>
    <submittedName>
        <fullName evidence="3">Uncharacterized protein</fullName>
    </submittedName>
</protein>
<gene>
    <name evidence="3" type="ORF">F8388_009101</name>
    <name evidence="2" type="ORF">G4B88_003712</name>
</gene>
<dbReference type="Proteomes" id="UP000525078">
    <property type="component" value="Unassembled WGS sequence"/>
</dbReference>
<keyword evidence="5" id="KW-1185">Reference proteome</keyword>
<dbReference type="Proteomes" id="UP000583929">
    <property type="component" value="Unassembled WGS sequence"/>
</dbReference>
<sequence>MRMSEILGERGKVKLVHPGRYVEVLKDPITVAEVMRRNPRHLITRPDIFKYPWVVLKPDLILPPGKVFLLVPNRTVYNLIKSGNHRVQQTASFSSSSESNDTSFGGGVNEERDSMAVVTTTPWLDEKNSYREFQRQWMEERRSSSSSGVVNGGGCCGQRSEVVRELKSCMRKMDGERRLVDLKVRFDLRNLGMEKERDDYQKRQRFEDLIDWSN</sequence>
<evidence type="ECO:0000256" key="1">
    <source>
        <dbReference type="SAM" id="MobiDB-lite"/>
    </source>
</evidence>
<feature type="compositionally biased region" description="Low complexity" evidence="1">
    <location>
        <begin position="92"/>
        <end position="103"/>
    </location>
</feature>
<comment type="caution">
    <text evidence="3">The sequence shown here is derived from an EMBL/GenBank/DDBJ whole genome shotgun (WGS) entry which is preliminary data.</text>
</comment>
<evidence type="ECO:0000313" key="2">
    <source>
        <dbReference type="EMBL" id="KAF4367508.1"/>
    </source>
</evidence>
<reference evidence="4 5" key="1">
    <citation type="journal article" date="2020" name="bioRxiv">
        <title>Sequence and annotation of 42 cannabis genomes reveals extensive copy number variation in cannabinoid synthesis and pathogen resistance genes.</title>
        <authorList>
            <person name="Mckernan K.J."/>
            <person name="Helbert Y."/>
            <person name="Kane L.T."/>
            <person name="Ebling H."/>
            <person name="Zhang L."/>
            <person name="Liu B."/>
            <person name="Eaton Z."/>
            <person name="Mclaughlin S."/>
            <person name="Kingan S."/>
            <person name="Baybayan P."/>
            <person name="Concepcion G."/>
            <person name="Jordan M."/>
            <person name="Riva A."/>
            <person name="Barbazuk W."/>
            <person name="Harkins T."/>
        </authorList>
    </citation>
    <scope>NUCLEOTIDE SEQUENCE [LARGE SCALE GENOMIC DNA]</scope>
    <source>
        <strain evidence="4 5">cv. Jamaican Lion 4</strain>
        <strain evidence="2">Father</strain>
        <strain evidence="3">Mother</strain>
        <tissue evidence="3">Leaf</tissue>
    </source>
</reference>